<feature type="transmembrane region" description="Helical" evidence="10">
    <location>
        <begin position="274"/>
        <end position="292"/>
    </location>
</feature>
<feature type="transmembrane region" description="Helical" evidence="10">
    <location>
        <begin position="75"/>
        <end position="96"/>
    </location>
</feature>
<dbReference type="RefSeq" id="WP_259054962.1">
    <property type="nucleotide sequence ID" value="NZ_JANUCT010000007.1"/>
</dbReference>
<keyword evidence="5" id="KW-0406">Ion transport</keyword>
<name>A0AAE3HLG0_9GAMM</name>
<keyword evidence="6 10" id="KW-0472">Membrane</keyword>
<feature type="transmembrane region" description="Helical" evidence="10">
    <location>
        <begin position="370"/>
        <end position="395"/>
    </location>
</feature>
<keyword evidence="7" id="KW-0869">Chloride channel</keyword>
<dbReference type="EMBL" id="JANUCT010000007">
    <property type="protein sequence ID" value="MCS3903299.1"/>
    <property type="molecule type" value="Genomic_DNA"/>
</dbReference>
<dbReference type="Pfam" id="PF00654">
    <property type="entry name" value="Voltage_CLC"/>
    <property type="match status" value="1"/>
</dbReference>
<accession>A0AAE3HLG0</accession>
<dbReference type="GO" id="GO:0005254">
    <property type="term" value="F:chloride channel activity"/>
    <property type="evidence" value="ECO:0007669"/>
    <property type="project" value="UniProtKB-KW"/>
</dbReference>
<keyword evidence="9" id="KW-0407">Ion channel</keyword>
<keyword evidence="4 10" id="KW-1133">Transmembrane helix</keyword>
<evidence type="ECO:0000256" key="1">
    <source>
        <dbReference type="ARBA" id="ARBA00004141"/>
    </source>
</evidence>
<feature type="transmembrane region" description="Helical" evidence="10">
    <location>
        <begin position="26"/>
        <end position="50"/>
    </location>
</feature>
<evidence type="ECO:0000256" key="2">
    <source>
        <dbReference type="ARBA" id="ARBA00022448"/>
    </source>
</evidence>
<keyword evidence="12" id="KW-1185">Reference proteome</keyword>
<dbReference type="GO" id="GO:0034707">
    <property type="term" value="C:chloride channel complex"/>
    <property type="evidence" value="ECO:0007669"/>
    <property type="project" value="UniProtKB-KW"/>
</dbReference>
<dbReference type="InterPro" id="IPR014743">
    <property type="entry name" value="Cl-channel_core"/>
</dbReference>
<dbReference type="AlphaFoldDB" id="A0AAE3HLG0"/>
<evidence type="ECO:0000256" key="6">
    <source>
        <dbReference type="ARBA" id="ARBA00023136"/>
    </source>
</evidence>
<feature type="transmembrane region" description="Helical" evidence="10">
    <location>
        <begin position="402"/>
        <end position="422"/>
    </location>
</feature>
<dbReference type="Gene3D" id="1.10.3080.10">
    <property type="entry name" value="Clc chloride channel"/>
    <property type="match status" value="1"/>
</dbReference>
<feature type="transmembrane region" description="Helical" evidence="10">
    <location>
        <begin position="117"/>
        <end position="137"/>
    </location>
</feature>
<dbReference type="Proteomes" id="UP001204445">
    <property type="component" value="Unassembled WGS sequence"/>
</dbReference>
<protein>
    <submittedName>
        <fullName evidence="11">CIC family chloride channel protein</fullName>
    </submittedName>
</protein>
<feature type="transmembrane region" description="Helical" evidence="10">
    <location>
        <begin position="167"/>
        <end position="192"/>
    </location>
</feature>
<evidence type="ECO:0000313" key="12">
    <source>
        <dbReference type="Proteomes" id="UP001204445"/>
    </source>
</evidence>
<feature type="transmembrane region" description="Helical" evidence="10">
    <location>
        <begin position="338"/>
        <end position="358"/>
    </location>
</feature>
<evidence type="ECO:0000256" key="7">
    <source>
        <dbReference type="ARBA" id="ARBA00023173"/>
    </source>
</evidence>
<evidence type="ECO:0000256" key="9">
    <source>
        <dbReference type="ARBA" id="ARBA00023303"/>
    </source>
</evidence>
<reference evidence="11" key="1">
    <citation type="submission" date="2022-08" db="EMBL/GenBank/DDBJ databases">
        <title>Genomic Encyclopedia of Type Strains, Phase III (KMG-III): the genomes of soil and plant-associated and newly described type strains.</title>
        <authorList>
            <person name="Whitman W."/>
        </authorList>
    </citation>
    <scope>NUCLEOTIDE SEQUENCE</scope>
    <source>
        <strain evidence="11">HMT 1</strain>
    </source>
</reference>
<keyword evidence="2" id="KW-0813">Transport</keyword>
<organism evidence="11 12">
    <name type="scientific">Methylohalomonas lacus</name>
    <dbReference type="NCBI Taxonomy" id="398773"/>
    <lineage>
        <taxon>Bacteria</taxon>
        <taxon>Pseudomonadati</taxon>
        <taxon>Pseudomonadota</taxon>
        <taxon>Gammaproteobacteria</taxon>
        <taxon>Methylohalomonadales</taxon>
        <taxon>Methylohalomonadaceae</taxon>
        <taxon>Methylohalomonas</taxon>
    </lineage>
</organism>
<evidence type="ECO:0000256" key="4">
    <source>
        <dbReference type="ARBA" id="ARBA00022989"/>
    </source>
</evidence>
<proteinExistence type="predicted"/>
<comment type="subcellular location">
    <subcellularLocation>
        <location evidence="1">Membrane</location>
        <topology evidence="1">Multi-pass membrane protein</topology>
    </subcellularLocation>
</comment>
<dbReference type="PRINTS" id="PR00762">
    <property type="entry name" value="CLCHANNEL"/>
</dbReference>
<evidence type="ECO:0000256" key="5">
    <source>
        <dbReference type="ARBA" id="ARBA00023065"/>
    </source>
</evidence>
<gene>
    <name evidence="11" type="ORF">J2T55_001319</name>
</gene>
<feature type="transmembrane region" description="Helical" evidence="10">
    <location>
        <begin position="241"/>
        <end position="262"/>
    </location>
</feature>
<evidence type="ECO:0000256" key="3">
    <source>
        <dbReference type="ARBA" id="ARBA00022692"/>
    </source>
</evidence>
<evidence type="ECO:0000256" key="8">
    <source>
        <dbReference type="ARBA" id="ARBA00023214"/>
    </source>
</evidence>
<dbReference type="InterPro" id="IPR001807">
    <property type="entry name" value="ClC"/>
</dbReference>
<dbReference type="PANTHER" id="PTHR43427">
    <property type="entry name" value="CHLORIDE CHANNEL PROTEIN CLC-E"/>
    <property type="match status" value="1"/>
</dbReference>
<feature type="transmembrane region" description="Helical" evidence="10">
    <location>
        <begin position="199"/>
        <end position="221"/>
    </location>
</feature>
<sequence>MNRFREKLRTTLERRRHFLATRQAEITLAFLGLVVGLLSGGLIISFRLGIETLQLGLLSLDAADTFEGLSTPMRFLLPLFGAVVLGVGFWLISVASRSVGIVHVLERLQYHEGHLPLRNLLVQFFGGIVALASGQSVGREGPSVHLGAGVSSLTGRYLSLPNNSIRTLVACGSAAAIAASFNTPLAGVIFAMEVIVMEYTIAGFTPVILAAVVATAMSRAVFGEETAFIVPTVGSASLSDLFYITVMGVAIGAASAAFVGLIRHLRRISLNWSLLLVMPLAGLAVGGLGIFIPEVLGTGYDSVNLAVSGQLGMTLMALILLAKFVASAICVSGRIPGGLIGPTIVMGCMAGGLFAQFVSQLPAVTADPVLYTVLGMGAMMSAALQAPLAALLALLEMTASPALIMPAMLAVVSANMAAKSLFGQRSVFLQMLQDSGMVYRSDPVSLGLRRIGVTAVMNRRVVSCDAEITAKYARQLLSQEPQWIVIRQSGDKDLLMPGSNLAAYLESESLPETIQLREVPGQRQEVVAVDSRATLYEARRLLDEYKVDAVYVRRPAGAGSYRILGVLQHQDIQASYSLR</sequence>
<keyword evidence="3 10" id="KW-0812">Transmembrane</keyword>
<comment type="caution">
    <text evidence="11">The sequence shown here is derived from an EMBL/GenBank/DDBJ whole genome shotgun (WGS) entry which is preliminary data.</text>
</comment>
<evidence type="ECO:0000313" key="11">
    <source>
        <dbReference type="EMBL" id="MCS3903299.1"/>
    </source>
</evidence>
<dbReference type="CDD" id="cd00400">
    <property type="entry name" value="Voltage_gated_ClC"/>
    <property type="match status" value="1"/>
</dbReference>
<evidence type="ECO:0000256" key="10">
    <source>
        <dbReference type="SAM" id="Phobius"/>
    </source>
</evidence>
<dbReference type="InterPro" id="IPR050368">
    <property type="entry name" value="ClC-type_chloride_channel"/>
</dbReference>
<dbReference type="SUPFAM" id="SSF81340">
    <property type="entry name" value="Clc chloride channel"/>
    <property type="match status" value="1"/>
</dbReference>
<keyword evidence="8" id="KW-0868">Chloride</keyword>
<dbReference type="PANTHER" id="PTHR43427:SF6">
    <property type="entry name" value="CHLORIDE CHANNEL PROTEIN CLC-E"/>
    <property type="match status" value="1"/>
</dbReference>
<feature type="transmembrane region" description="Helical" evidence="10">
    <location>
        <begin position="312"/>
        <end position="331"/>
    </location>
</feature>